<dbReference type="EMBL" id="JAODAN010000002">
    <property type="protein sequence ID" value="KAK1926447.1"/>
    <property type="molecule type" value="Genomic_DNA"/>
</dbReference>
<dbReference type="Proteomes" id="UP001182556">
    <property type="component" value="Unassembled WGS sequence"/>
</dbReference>
<name>A0AAD9FUG4_PAPLA</name>
<keyword evidence="3" id="KW-1185">Reference proteome</keyword>
<protein>
    <submittedName>
        <fullName evidence="2">Uncharacterized protein</fullName>
    </submittedName>
</protein>
<proteinExistence type="predicted"/>
<feature type="region of interest" description="Disordered" evidence="1">
    <location>
        <begin position="302"/>
        <end position="325"/>
    </location>
</feature>
<reference evidence="2" key="1">
    <citation type="submission" date="2023-02" db="EMBL/GenBank/DDBJ databases">
        <title>Identification and recombinant expression of a fungal hydrolase from Papiliotrema laurentii that hydrolyzes apple cutin and clears colloidal polyester polyurethane.</title>
        <authorList>
            <consortium name="DOE Joint Genome Institute"/>
            <person name="Roman V.A."/>
            <person name="Bojanowski C."/>
            <person name="Crable B.R."/>
            <person name="Wagner D.N."/>
            <person name="Hung C.S."/>
            <person name="Nadeau L.J."/>
            <person name="Schratz L."/>
            <person name="Haridas S."/>
            <person name="Pangilinan J."/>
            <person name="Lipzen A."/>
            <person name="Na H."/>
            <person name="Yan M."/>
            <person name="Ng V."/>
            <person name="Grigoriev I.V."/>
            <person name="Spatafora J.W."/>
            <person name="Barlow D."/>
            <person name="Biffinger J."/>
            <person name="Kelley-Loughnane N."/>
            <person name="Varaljay V.A."/>
            <person name="Crookes-Goodson W.J."/>
        </authorList>
    </citation>
    <scope>NUCLEOTIDE SEQUENCE</scope>
    <source>
        <strain evidence="2">5307AH</strain>
    </source>
</reference>
<comment type="caution">
    <text evidence="2">The sequence shown here is derived from an EMBL/GenBank/DDBJ whole genome shotgun (WGS) entry which is preliminary data.</text>
</comment>
<feature type="compositionally biased region" description="Low complexity" evidence="1">
    <location>
        <begin position="307"/>
        <end position="321"/>
    </location>
</feature>
<evidence type="ECO:0000313" key="3">
    <source>
        <dbReference type="Proteomes" id="UP001182556"/>
    </source>
</evidence>
<dbReference type="AlphaFoldDB" id="A0AAD9FUG4"/>
<feature type="region of interest" description="Disordered" evidence="1">
    <location>
        <begin position="1"/>
        <end position="152"/>
    </location>
</feature>
<sequence>MGRPDSAGKHGRASTPRTTRRGLIEEELDLDGPQDLPSYQQSFSDEDLGASPPWDERAQGPPQRPSADEQSGRSSAWLEKRALERYAEEMEREAQEQAAPSVGTDQPRPPSYDFSVAGEGDQSKKHQAELSTASDHHPPLSKQQPHSYLSYRPLPPTDLVKIDLGSRFITHSSSPITCTLTLPGDIDLLGTAQGLKVFLPCDENPSRSIWTGLPVWQMVLLRQDYDKNANTDPRRVLMFCGGTEEGSTGRPKREGEVRVWKLQALINLARWAADQEDYPGLDLAVKKNKGKGVASSFRGLSLGGSKGSKAASSSSSSSFSRQLPEPAGVEDASRWAADYVPLPSGGQAVLTVATHITSDAIHIALATPTSIILHSGKIQPSGSSSFSPPRTYYVPFAPTTLSLAELEVPGSIARASDDRASSVFEWDDDQSAVGLGESVVGDLLGLYVTFQGARGCVIRTTDMGMVELRKGGRGEWLPLEKVVVGSGEVYVFTRGTSSFLFSAPLTIPLAKQIPVAEITWPELPTSIRATTGPTSGVRLMGLTAAGNMHVIDVIAGERGVETDWTSAQRALGEDARFLSVVKGKWQVLQKEDTVSGEGEVMGVSYRRASGDWRVAYITYQTG</sequence>
<feature type="compositionally biased region" description="Basic and acidic residues" evidence="1">
    <location>
        <begin position="78"/>
        <end position="95"/>
    </location>
</feature>
<accession>A0AAD9FUG4</accession>
<feature type="compositionally biased region" description="Basic and acidic residues" evidence="1">
    <location>
        <begin position="121"/>
        <end position="138"/>
    </location>
</feature>
<gene>
    <name evidence="2" type="ORF">DB88DRAFT_481862</name>
</gene>
<organism evidence="2 3">
    <name type="scientific">Papiliotrema laurentii</name>
    <name type="common">Cryptococcus laurentii</name>
    <dbReference type="NCBI Taxonomy" id="5418"/>
    <lineage>
        <taxon>Eukaryota</taxon>
        <taxon>Fungi</taxon>
        <taxon>Dikarya</taxon>
        <taxon>Basidiomycota</taxon>
        <taxon>Agaricomycotina</taxon>
        <taxon>Tremellomycetes</taxon>
        <taxon>Tremellales</taxon>
        <taxon>Rhynchogastremaceae</taxon>
        <taxon>Papiliotrema</taxon>
    </lineage>
</organism>
<evidence type="ECO:0000256" key="1">
    <source>
        <dbReference type="SAM" id="MobiDB-lite"/>
    </source>
</evidence>
<evidence type="ECO:0000313" key="2">
    <source>
        <dbReference type="EMBL" id="KAK1926447.1"/>
    </source>
</evidence>